<gene>
    <name evidence="1" type="ORF">WN51_14551</name>
</gene>
<dbReference type="AlphaFoldDB" id="A0A0N0BFG7"/>
<dbReference type="Proteomes" id="UP000053105">
    <property type="component" value="Unassembled WGS sequence"/>
</dbReference>
<organism evidence="1 2">
    <name type="scientific">Melipona quadrifasciata</name>
    <dbReference type="NCBI Taxonomy" id="166423"/>
    <lineage>
        <taxon>Eukaryota</taxon>
        <taxon>Metazoa</taxon>
        <taxon>Ecdysozoa</taxon>
        <taxon>Arthropoda</taxon>
        <taxon>Hexapoda</taxon>
        <taxon>Insecta</taxon>
        <taxon>Pterygota</taxon>
        <taxon>Neoptera</taxon>
        <taxon>Endopterygota</taxon>
        <taxon>Hymenoptera</taxon>
        <taxon>Apocrita</taxon>
        <taxon>Aculeata</taxon>
        <taxon>Apoidea</taxon>
        <taxon>Anthophila</taxon>
        <taxon>Apidae</taxon>
        <taxon>Melipona</taxon>
    </lineage>
</organism>
<evidence type="ECO:0000313" key="2">
    <source>
        <dbReference type="Proteomes" id="UP000053105"/>
    </source>
</evidence>
<sequence length="54" mass="6081">MALTSSHFLIGDVLTSKTEKDVTNKTTNCIMSVLSCTKRARVTESKYWCKIKLV</sequence>
<accession>A0A0N0BFG7</accession>
<proteinExistence type="predicted"/>
<name>A0A0N0BFG7_9HYME</name>
<dbReference type="EMBL" id="KQ435803">
    <property type="protein sequence ID" value="KOX73064.1"/>
    <property type="molecule type" value="Genomic_DNA"/>
</dbReference>
<protein>
    <submittedName>
        <fullName evidence="1">Uncharacterized protein</fullName>
    </submittedName>
</protein>
<evidence type="ECO:0000313" key="1">
    <source>
        <dbReference type="EMBL" id="KOX73064.1"/>
    </source>
</evidence>
<reference evidence="1 2" key="1">
    <citation type="submission" date="2015-07" db="EMBL/GenBank/DDBJ databases">
        <title>The genome of Melipona quadrifasciata.</title>
        <authorList>
            <person name="Pan H."/>
            <person name="Kapheim K."/>
        </authorList>
    </citation>
    <scope>NUCLEOTIDE SEQUENCE [LARGE SCALE GENOMIC DNA]</scope>
    <source>
        <strain evidence="1">0111107301</strain>
        <tissue evidence="1">Whole body</tissue>
    </source>
</reference>
<keyword evidence="2" id="KW-1185">Reference proteome</keyword>